<accession>E4X3T6</accession>
<dbReference type="AlphaFoldDB" id="E4X3T6"/>
<organism evidence="6">
    <name type="scientific">Oikopleura dioica</name>
    <name type="common">Tunicate</name>
    <dbReference type="NCBI Taxonomy" id="34765"/>
    <lineage>
        <taxon>Eukaryota</taxon>
        <taxon>Metazoa</taxon>
        <taxon>Chordata</taxon>
        <taxon>Tunicata</taxon>
        <taxon>Appendicularia</taxon>
        <taxon>Copelata</taxon>
        <taxon>Oikopleuridae</taxon>
        <taxon>Oikopleura</taxon>
    </lineage>
</organism>
<evidence type="ECO:0000313" key="5">
    <source>
        <dbReference type="EMBL" id="CBY14777.1"/>
    </source>
</evidence>
<protein>
    <recommendedName>
        <fullName evidence="4">Cyclin-like domain-containing protein</fullName>
    </recommendedName>
</protein>
<dbReference type="EMBL" id="FN653345">
    <property type="protein sequence ID" value="CBY14777.1"/>
    <property type="molecule type" value="Genomic_DNA"/>
</dbReference>
<gene>
    <name evidence="6" type="ORF">GSOID_T00001046001</name>
    <name evidence="5" type="ORF">GSOID_T00009855001</name>
    <name evidence="7" type="ORF">GSOID_T00030477001</name>
</gene>
<dbReference type="InterPro" id="IPR036915">
    <property type="entry name" value="Cyclin-like_sf"/>
</dbReference>
<keyword evidence="1 2" id="KW-0195">Cyclin</keyword>
<dbReference type="CDD" id="cd20531">
    <property type="entry name" value="CYCLIN_CCNK_rpt2"/>
    <property type="match status" value="1"/>
</dbReference>
<dbReference type="InterPro" id="IPR013763">
    <property type="entry name" value="Cyclin-like_dom"/>
</dbReference>
<dbReference type="PANTHER" id="PTHR10026">
    <property type="entry name" value="CYCLIN"/>
    <property type="match status" value="1"/>
</dbReference>
<reference evidence="6" key="1">
    <citation type="journal article" date="2010" name="Science">
        <title>Plasticity of animal genome architecture unmasked by rapid evolution of a pelagic tunicate.</title>
        <authorList>
            <person name="Denoeud F."/>
            <person name="Henriet S."/>
            <person name="Mungpakdee S."/>
            <person name="Aury J.M."/>
            <person name="Da Silva C."/>
            <person name="Brinkmann H."/>
            <person name="Mikhaleva J."/>
            <person name="Olsen L.C."/>
            <person name="Jubin C."/>
            <person name="Canestro C."/>
            <person name="Bouquet J.M."/>
            <person name="Danks G."/>
            <person name="Poulain J."/>
            <person name="Campsteijn C."/>
            <person name="Adamski M."/>
            <person name="Cross I."/>
            <person name="Yadetie F."/>
            <person name="Muffato M."/>
            <person name="Louis A."/>
            <person name="Butcher S."/>
            <person name="Tsagkogeorga G."/>
            <person name="Konrad A."/>
            <person name="Singh S."/>
            <person name="Jensen M.F."/>
            <person name="Cong E.H."/>
            <person name="Eikeseth-Otteraa H."/>
            <person name="Noel B."/>
            <person name="Anthouard V."/>
            <person name="Porcel B.M."/>
            <person name="Kachouri-Lafond R."/>
            <person name="Nishino A."/>
            <person name="Ugolini M."/>
            <person name="Chourrout P."/>
            <person name="Nishida H."/>
            <person name="Aasland R."/>
            <person name="Huzurbazar S."/>
            <person name="Westhof E."/>
            <person name="Delsuc F."/>
            <person name="Lehrach H."/>
            <person name="Reinhardt R."/>
            <person name="Weissenbach J."/>
            <person name="Roy S.W."/>
            <person name="Artiguenave F."/>
            <person name="Postlethwait J.H."/>
            <person name="Manak J.R."/>
            <person name="Thompson E.M."/>
            <person name="Jaillon O."/>
            <person name="Du Pasquier L."/>
            <person name="Boudinot P."/>
            <person name="Liberles D.A."/>
            <person name="Volff J.N."/>
            <person name="Philippe H."/>
            <person name="Lenhard B."/>
            <person name="Roest Crollius H."/>
            <person name="Wincker P."/>
            <person name="Chourrout D."/>
        </authorList>
    </citation>
    <scope>NUCLEOTIDE SEQUENCE [LARGE SCALE GENOMIC DNA]</scope>
</reference>
<evidence type="ECO:0000313" key="6">
    <source>
        <dbReference type="EMBL" id="CBY23724.1"/>
    </source>
</evidence>
<comment type="similarity">
    <text evidence="2">Belongs to the cyclin family.</text>
</comment>
<dbReference type="InterPro" id="IPR043198">
    <property type="entry name" value="Cyclin/Ssn8"/>
</dbReference>
<evidence type="ECO:0000256" key="3">
    <source>
        <dbReference type="SAM" id="MobiDB-lite"/>
    </source>
</evidence>
<feature type="region of interest" description="Disordered" evidence="3">
    <location>
        <begin position="309"/>
        <end position="462"/>
    </location>
</feature>
<evidence type="ECO:0000259" key="4">
    <source>
        <dbReference type="SMART" id="SM00385"/>
    </source>
</evidence>
<sequence>MPCWYWDRKDIENSPSRQQGLSAENEARYRKEGAKFIHKLGLELKLHHDTLATAAVFYHRFYIQHSFVKFRQRYVTATCCLFLAGKVEETPKKCKDLVRVAKQLLTEQHFASFGGSGPNAEITAREEVMAMERVVLQAIKFDFNVTHPYKYIIEYAEQLRNDIEGKTEAKQIESLVQQSWNFTNDSLQTTLCLQWEPEIVAISMIFLSAKLAKVDVLAASTKWWEKFIPDLSMELIESVCHSVLDIYQSSKKPKQKLFNKRKDATHTDGTPEKRLKSESVDQNMLKQLILQNVDAGKLSELVRAQAQAAENAALNQQSTETPNSRLSQPNHDHRPQPMSSVPTTPVQGHQQRPPLNMGQNLNPNQLYTPQPQRHQDFSNTWRPSTPQTMNQQHGGYGMPQGVQRPPMPNMHGGAQHPGYGGAPAQHGAWDNGRQSMNGTPTGPRGGRRGYGPSGNNFQQARD</sequence>
<evidence type="ECO:0000256" key="1">
    <source>
        <dbReference type="ARBA" id="ARBA00023127"/>
    </source>
</evidence>
<feature type="compositionally biased region" description="Polar residues" evidence="3">
    <location>
        <begin position="337"/>
        <end position="350"/>
    </location>
</feature>
<dbReference type="EMBL" id="FN653024">
    <property type="protein sequence ID" value="CBY23724.1"/>
    <property type="molecule type" value="Genomic_DNA"/>
</dbReference>
<evidence type="ECO:0000313" key="7">
    <source>
        <dbReference type="EMBL" id="CBY37375.1"/>
    </source>
</evidence>
<feature type="compositionally biased region" description="Polar residues" evidence="3">
    <location>
        <begin position="357"/>
        <end position="393"/>
    </location>
</feature>
<dbReference type="Proteomes" id="UP000001307">
    <property type="component" value="Unassembled WGS sequence"/>
</dbReference>
<dbReference type="Pfam" id="PF21797">
    <property type="entry name" value="CycT2-like_C"/>
    <property type="match status" value="1"/>
</dbReference>
<dbReference type="OrthoDB" id="25002at2759"/>
<dbReference type="GO" id="GO:0006357">
    <property type="term" value="P:regulation of transcription by RNA polymerase II"/>
    <property type="evidence" value="ECO:0007669"/>
    <property type="project" value="InterPro"/>
</dbReference>
<evidence type="ECO:0000313" key="8">
    <source>
        <dbReference type="Proteomes" id="UP000001307"/>
    </source>
</evidence>
<dbReference type="Gene3D" id="1.10.472.10">
    <property type="entry name" value="Cyclin-like"/>
    <property type="match status" value="2"/>
</dbReference>
<feature type="compositionally biased region" description="Basic and acidic residues" evidence="3">
    <location>
        <begin position="260"/>
        <end position="279"/>
    </location>
</feature>
<feature type="compositionally biased region" description="Polar residues" evidence="3">
    <location>
        <begin position="318"/>
        <end position="329"/>
    </location>
</feature>
<name>E4X3T6_OIKDI</name>
<keyword evidence="8" id="KW-1185">Reference proteome</keyword>
<dbReference type="Proteomes" id="UP000011014">
    <property type="component" value="Unassembled WGS sequence"/>
</dbReference>
<dbReference type="Pfam" id="PF00134">
    <property type="entry name" value="Cyclin_N"/>
    <property type="match status" value="1"/>
</dbReference>
<evidence type="ECO:0000256" key="2">
    <source>
        <dbReference type="RuleBase" id="RU000383"/>
    </source>
</evidence>
<dbReference type="InParanoid" id="E4X3T6"/>
<dbReference type="EMBL" id="FN654959">
    <property type="protein sequence ID" value="CBY37375.1"/>
    <property type="molecule type" value="Genomic_DNA"/>
</dbReference>
<dbReference type="SUPFAM" id="SSF47954">
    <property type="entry name" value="Cyclin-like"/>
    <property type="match status" value="2"/>
</dbReference>
<dbReference type="InterPro" id="IPR006671">
    <property type="entry name" value="Cyclin_N"/>
</dbReference>
<feature type="region of interest" description="Disordered" evidence="3">
    <location>
        <begin position="255"/>
        <end position="279"/>
    </location>
</feature>
<feature type="domain" description="Cyclin-like" evidence="4">
    <location>
        <begin position="35"/>
        <end position="137"/>
    </location>
</feature>
<proteinExistence type="inferred from homology"/>
<dbReference type="SMART" id="SM00385">
    <property type="entry name" value="CYCLIN"/>
    <property type="match status" value="1"/>
</dbReference>
<dbReference type="GO" id="GO:0016538">
    <property type="term" value="F:cyclin-dependent protein serine/threonine kinase regulator activity"/>
    <property type="evidence" value="ECO:0007669"/>
    <property type="project" value="InterPro"/>
</dbReference>
<dbReference type="CDD" id="cd20530">
    <property type="entry name" value="CYCLIN_CCNK_rpt1"/>
    <property type="match status" value="1"/>
</dbReference>